<dbReference type="SUPFAM" id="SSF51735">
    <property type="entry name" value="NAD(P)-binding Rossmann-fold domains"/>
    <property type="match status" value="1"/>
</dbReference>
<dbReference type="PANTHER" id="PTHR43008:SF9">
    <property type="entry name" value="OXIDOREDUCTASE"/>
    <property type="match status" value="1"/>
</dbReference>
<evidence type="ECO:0000256" key="1">
    <source>
        <dbReference type="ARBA" id="ARBA00006484"/>
    </source>
</evidence>
<dbReference type="PANTHER" id="PTHR43008">
    <property type="entry name" value="BENZIL REDUCTASE"/>
    <property type="match status" value="1"/>
</dbReference>
<dbReference type="InterPro" id="IPR036291">
    <property type="entry name" value="NAD(P)-bd_dom_sf"/>
</dbReference>
<evidence type="ECO:0000313" key="7">
    <source>
        <dbReference type="Proteomes" id="UP000788993"/>
    </source>
</evidence>
<evidence type="ECO:0000256" key="4">
    <source>
        <dbReference type="SAM" id="MobiDB-lite"/>
    </source>
</evidence>
<gene>
    <name evidence="6" type="ORF">OGATHE_005723</name>
</gene>
<dbReference type="Pfam" id="PF13561">
    <property type="entry name" value="adh_short_C2"/>
    <property type="match status" value="1"/>
</dbReference>
<sequence length="977" mass="107389">MRLGPCLKSMAASQAPAVSSESAGRKNNELGSARPIGDLLGTVNGPHNGLDVLRAVGHVEHCPLARPKFGRHVLRVGHVGAAVARDLIIVVEHDQVAETKMACERNGLQPNAFLQARITDNTEDGVIHHVVARPVVQSGEILRRNGEPDSVGNALAKRASCDLNSRVLNLRMARTVQEHVLEQACVAVGEHETVSIEEIWVAWRVVHGVFPQGHSHSGHAHGAAGMAAPVVLDEVCNEAAETAKHELVCLRVVSRHWHSSRPDRCYLSGVLVALKISQSGMLRELEKLRQILPSLNLHTGLHHLDLRFLRGLVGNKPKVVLERIVPEQVDLLPHKHAVDFLEREVFRFWVEEINHRHKAEIEHAEVDVRLVPDVGDARRRNLNNQKRENPVAGRAQRRSFRTDRQRRVLCWEQPRNSKQTNGEEKVEHKQHNRGHYSGRRVAVRDRARQNGHARTLSDHSKKHQLAAAKSIEQPNWEQRREKVRNSVEPRHQQRQVVVHAHGLLENARGLTASVVGFTDFRVPHRNRGRVHAVSQPGNYTSHNQLCNAVRRGLDCSSHRKRQAPDYDAPASSEPFSKHEAEQCAKETANLAGHHALIKSKQQKSCTRGNGDPPLQVTAFQSQIHSWKQQGSHPSFIPWLRVMRGACVRFARIVGCGKIKRPHNAAPASIAAIANSGFINIALVFSWCSTMTYKSYNPLATITDPAPASPSSIKAGLDLRNRTYFVTGGARGLGLSLITAILEAGGSAVALDLLPEPLTEEWAAAQALAKENGGSLSFNTLDVTSEPAVELLLPRLAQEAAQAGRPVHGLVNCAGINQKLPAIDYPVELYRKIVDINFVGSFIMAKHTAKILVAERTPGSIVLIGSMSGIIANRGLANTAYNTSKAAVLQLARSLCQEWGQYGIRINTISPGYIITAMTQELLDVEPELYETWMRGAMLNRLGAPDDFKTAAVFLLGDGSRFMTGSDLRIDGGHCAGA</sequence>
<evidence type="ECO:0000313" key="6">
    <source>
        <dbReference type="EMBL" id="KAH3659678.1"/>
    </source>
</evidence>
<accession>A0A9P8NSM9</accession>
<dbReference type="SMART" id="SM00822">
    <property type="entry name" value="PKS_KR"/>
    <property type="match status" value="1"/>
</dbReference>
<dbReference type="Gene3D" id="3.40.50.720">
    <property type="entry name" value="NAD(P)-binding Rossmann-like Domain"/>
    <property type="match status" value="1"/>
</dbReference>
<comment type="caution">
    <text evidence="6">The sequence shown here is derived from an EMBL/GenBank/DDBJ whole genome shotgun (WGS) entry which is preliminary data.</text>
</comment>
<evidence type="ECO:0000256" key="3">
    <source>
        <dbReference type="ARBA" id="ARBA00023002"/>
    </source>
</evidence>
<keyword evidence="2" id="KW-0521">NADP</keyword>
<feature type="region of interest" description="Disordered" evidence="4">
    <location>
        <begin position="379"/>
        <end position="436"/>
    </location>
</feature>
<feature type="domain" description="Ketoreductase" evidence="5">
    <location>
        <begin position="721"/>
        <end position="911"/>
    </location>
</feature>
<dbReference type="EMBL" id="JAEUBD010001504">
    <property type="protein sequence ID" value="KAH3659678.1"/>
    <property type="molecule type" value="Genomic_DNA"/>
</dbReference>
<reference evidence="6" key="1">
    <citation type="journal article" date="2021" name="Open Biol.">
        <title>Shared evolutionary footprints suggest mitochondrial oxidative damage underlies multiple complex I losses in fungi.</title>
        <authorList>
            <person name="Schikora-Tamarit M.A."/>
            <person name="Marcet-Houben M."/>
            <person name="Nosek J."/>
            <person name="Gabaldon T."/>
        </authorList>
    </citation>
    <scope>NUCLEOTIDE SEQUENCE</scope>
    <source>
        <strain evidence="6">NCAIM Y.01608</strain>
    </source>
</reference>
<dbReference type="InterPro" id="IPR057326">
    <property type="entry name" value="KR_dom"/>
</dbReference>
<keyword evidence="7" id="KW-1185">Reference proteome</keyword>
<dbReference type="PRINTS" id="PR00081">
    <property type="entry name" value="GDHRDH"/>
</dbReference>
<name>A0A9P8NSM9_9ASCO</name>
<dbReference type="PROSITE" id="PS00061">
    <property type="entry name" value="ADH_SHORT"/>
    <property type="match status" value="1"/>
</dbReference>
<dbReference type="AlphaFoldDB" id="A0A9P8NSM9"/>
<comment type="similarity">
    <text evidence="1">Belongs to the short-chain dehydrogenases/reductases (SDR) family.</text>
</comment>
<dbReference type="InterPro" id="IPR002347">
    <property type="entry name" value="SDR_fam"/>
</dbReference>
<organism evidence="6 7">
    <name type="scientific">Ogataea polymorpha</name>
    <dbReference type="NCBI Taxonomy" id="460523"/>
    <lineage>
        <taxon>Eukaryota</taxon>
        <taxon>Fungi</taxon>
        <taxon>Dikarya</taxon>
        <taxon>Ascomycota</taxon>
        <taxon>Saccharomycotina</taxon>
        <taxon>Pichiomycetes</taxon>
        <taxon>Pichiales</taxon>
        <taxon>Pichiaceae</taxon>
        <taxon>Ogataea</taxon>
    </lineage>
</organism>
<dbReference type="GO" id="GO:0050664">
    <property type="term" value="F:oxidoreductase activity, acting on NAD(P)H, oxygen as acceptor"/>
    <property type="evidence" value="ECO:0007669"/>
    <property type="project" value="TreeGrafter"/>
</dbReference>
<dbReference type="GO" id="GO:0016616">
    <property type="term" value="F:oxidoreductase activity, acting on the CH-OH group of donors, NAD or NADP as acceptor"/>
    <property type="evidence" value="ECO:0007669"/>
    <property type="project" value="UniProtKB-ARBA"/>
</dbReference>
<keyword evidence="3" id="KW-0560">Oxidoreductase</keyword>
<protein>
    <recommendedName>
        <fullName evidence="5">Ketoreductase domain-containing protein</fullName>
    </recommendedName>
</protein>
<dbReference type="Proteomes" id="UP000788993">
    <property type="component" value="Unassembled WGS sequence"/>
</dbReference>
<dbReference type="InterPro" id="IPR020904">
    <property type="entry name" value="Sc_DH/Rdtase_CS"/>
</dbReference>
<evidence type="ECO:0000256" key="2">
    <source>
        <dbReference type="ARBA" id="ARBA00022857"/>
    </source>
</evidence>
<feature type="compositionally biased region" description="Basic and acidic residues" evidence="4">
    <location>
        <begin position="379"/>
        <end position="389"/>
    </location>
</feature>
<evidence type="ECO:0000259" key="5">
    <source>
        <dbReference type="SMART" id="SM00822"/>
    </source>
</evidence>
<reference evidence="6" key="2">
    <citation type="submission" date="2021-01" db="EMBL/GenBank/DDBJ databases">
        <authorList>
            <person name="Schikora-Tamarit M.A."/>
        </authorList>
    </citation>
    <scope>NUCLEOTIDE SEQUENCE</scope>
    <source>
        <strain evidence="6">NCAIM Y.01608</strain>
    </source>
</reference>
<proteinExistence type="inferred from homology"/>